<evidence type="ECO:0000259" key="1">
    <source>
        <dbReference type="Pfam" id="PF04324"/>
    </source>
</evidence>
<dbReference type="Pfam" id="PF04324">
    <property type="entry name" value="Fer2_BFD"/>
    <property type="match status" value="1"/>
</dbReference>
<protein>
    <submittedName>
        <fullName evidence="2">BFD-like [2Fe-2S] binding domain-containing protein</fullName>
    </submittedName>
</protein>
<dbReference type="Proteomes" id="UP000199053">
    <property type="component" value="Unassembled WGS sequence"/>
</dbReference>
<dbReference type="RefSeq" id="WP_092158903.1">
    <property type="nucleotide sequence ID" value="NZ_FNGA01000002.1"/>
</dbReference>
<dbReference type="AlphaFoldDB" id="A0A1G9E8Y0"/>
<dbReference type="Gene3D" id="1.10.10.1100">
    <property type="entry name" value="BFD-like [2Fe-2S]-binding domain"/>
    <property type="match status" value="1"/>
</dbReference>
<reference evidence="3" key="1">
    <citation type="submission" date="2016-10" db="EMBL/GenBank/DDBJ databases">
        <authorList>
            <person name="Varghese N."/>
            <person name="Submissions S."/>
        </authorList>
    </citation>
    <scope>NUCLEOTIDE SEQUENCE [LARGE SCALE GENOMIC DNA]</scope>
    <source>
        <strain evidence="3">DSM 16995</strain>
    </source>
</reference>
<dbReference type="OrthoDB" id="15293at2"/>
<proteinExistence type="predicted"/>
<dbReference type="InterPro" id="IPR007419">
    <property type="entry name" value="BFD-like_2Fe2S-bd_dom"/>
</dbReference>
<evidence type="ECO:0000313" key="3">
    <source>
        <dbReference type="Proteomes" id="UP000199053"/>
    </source>
</evidence>
<dbReference type="InterPro" id="IPR041854">
    <property type="entry name" value="BFD-like_2Fe2S-bd_dom_sf"/>
</dbReference>
<sequence>MTVFTKDILLAPENEIVCYCSNITKGQINEAISNGATSLAAIKEVTGACIAARCKEMNPRGR</sequence>
<feature type="domain" description="BFD-like [2Fe-2S]-binding" evidence="1">
    <location>
        <begin position="16"/>
        <end position="48"/>
    </location>
</feature>
<keyword evidence="3" id="KW-1185">Reference proteome</keyword>
<gene>
    <name evidence="2" type="ORF">SAMN05660337_1004</name>
</gene>
<evidence type="ECO:0000313" key="2">
    <source>
        <dbReference type="EMBL" id="SDK72609.1"/>
    </source>
</evidence>
<dbReference type="EMBL" id="FNGA01000002">
    <property type="protein sequence ID" value="SDK72609.1"/>
    <property type="molecule type" value="Genomic_DNA"/>
</dbReference>
<dbReference type="STRING" id="246191.SAMN05660337_1004"/>
<name>A0A1G9E8Y0_9BACT</name>
<organism evidence="2 3">
    <name type="scientific">Maridesulfovibrio ferrireducens</name>
    <dbReference type="NCBI Taxonomy" id="246191"/>
    <lineage>
        <taxon>Bacteria</taxon>
        <taxon>Pseudomonadati</taxon>
        <taxon>Thermodesulfobacteriota</taxon>
        <taxon>Desulfovibrionia</taxon>
        <taxon>Desulfovibrionales</taxon>
        <taxon>Desulfovibrionaceae</taxon>
        <taxon>Maridesulfovibrio</taxon>
    </lineage>
</organism>
<accession>A0A1G9E8Y0</accession>